<dbReference type="InterPro" id="IPR005135">
    <property type="entry name" value="Endo/exonuclease/phosphatase"/>
</dbReference>
<evidence type="ECO:0000313" key="3">
    <source>
        <dbReference type="Proteomes" id="UP001562425"/>
    </source>
</evidence>
<evidence type="ECO:0000313" key="2">
    <source>
        <dbReference type="EMBL" id="KAL1398453.1"/>
    </source>
</evidence>
<dbReference type="InterPro" id="IPR036691">
    <property type="entry name" value="Endo/exonu/phosph_ase_sf"/>
</dbReference>
<dbReference type="PANTHER" id="PTHR33395">
    <property type="entry name" value="TRANSCRIPTASE, PUTATIVE-RELATED-RELATED"/>
    <property type="match status" value="1"/>
</dbReference>
<dbReference type="SUPFAM" id="SSF56219">
    <property type="entry name" value="DNase I-like"/>
    <property type="match status" value="1"/>
</dbReference>
<protein>
    <recommendedName>
        <fullName evidence="1">Endonuclease/exonuclease/phosphatase domain-containing protein</fullName>
    </recommendedName>
</protein>
<dbReference type="Gene3D" id="3.60.10.10">
    <property type="entry name" value="Endonuclease/exonuclease/phosphatase"/>
    <property type="match status" value="1"/>
</dbReference>
<dbReference type="EMBL" id="JBEHCU010005892">
    <property type="protein sequence ID" value="KAL1398453.1"/>
    <property type="molecule type" value="Genomic_DNA"/>
</dbReference>
<gene>
    <name evidence="2" type="ORF">pipiens_008957</name>
</gene>
<reference evidence="2 3" key="1">
    <citation type="submission" date="2024-05" db="EMBL/GenBank/DDBJ databases">
        <title>Culex pipiens pipiens assembly and annotation.</title>
        <authorList>
            <person name="Alout H."/>
            <person name="Durand T."/>
        </authorList>
    </citation>
    <scope>NUCLEOTIDE SEQUENCE [LARGE SCALE GENOMIC DNA]</scope>
    <source>
        <strain evidence="2">HA-2024</strain>
        <tissue evidence="2">Whole body</tissue>
    </source>
</reference>
<proteinExistence type="predicted"/>
<dbReference type="Pfam" id="PF03372">
    <property type="entry name" value="Exo_endo_phos"/>
    <property type="match status" value="1"/>
</dbReference>
<organism evidence="2 3">
    <name type="scientific">Culex pipiens pipiens</name>
    <name type="common">Northern house mosquito</name>
    <dbReference type="NCBI Taxonomy" id="38569"/>
    <lineage>
        <taxon>Eukaryota</taxon>
        <taxon>Metazoa</taxon>
        <taxon>Ecdysozoa</taxon>
        <taxon>Arthropoda</taxon>
        <taxon>Hexapoda</taxon>
        <taxon>Insecta</taxon>
        <taxon>Pterygota</taxon>
        <taxon>Neoptera</taxon>
        <taxon>Endopterygota</taxon>
        <taxon>Diptera</taxon>
        <taxon>Nematocera</taxon>
        <taxon>Culicoidea</taxon>
        <taxon>Culicidae</taxon>
        <taxon>Culicinae</taxon>
        <taxon>Culicini</taxon>
        <taxon>Culex</taxon>
        <taxon>Culex</taxon>
    </lineage>
</organism>
<feature type="domain" description="Endonuclease/exonuclease/phosphatase" evidence="1">
    <location>
        <begin position="6"/>
        <end position="182"/>
    </location>
</feature>
<dbReference type="Proteomes" id="UP001562425">
    <property type="component" value="Unassembled WGS sequence"/>
</dbReference>
<sequence length="390" mass="44175">MGTQVVDVIVVGETWLKEARSQYYNIPDYQAVHSCRKTSAGGLAIFIRKELPFAVTANTTYQGYHHIAVKLHAGKNHVLIHGFYRPPDFDAVHLASSIEAILANADTADPCLLVGDMNLPVNNPEARDVQQYTQLLNSYGMAVTNSFVTRPSSNNILDHVVCSVANSSRVSNYTMDCDLSDHSYVLTVLKLKMEQERRTLTKTWTNYTAVNDEYRSFLQEYQLDLLVPNERLQAITERYALLTKKHTRTTTVEVKVKHNCCPWFNYDIWKLSNIKDKVLQKWKANRLDEAQTELLARANQKLNEAKRKAKANYHSRLFCTSNPKLLWSRINEVLGGKSKANSKVQLEVNHEIVEDPSSVSNIFNDYFASVGVNLGSQLTSDGNIHKFGTM</sequence>
<comment type="caution">
    <text evidence="2">The sequence shown here is derived from an EMBL/GenBank/DDBJ whole genome shotgun (WGS) entry which is preliminary data.</text>
</comment>
<accession>A0ABD1DFL0</accession>
<dbReference type="AlphaFoldDB" id="A0ABD1DFL0"/>
<keyword evidence="3" id="KW-1185">Reference proteome</keyword>
<dbReference type="PANTHER" id="PTHR33395:SF22">
    <property type="entry name" value="REVERSE TRANSCRIPTASE DOMAIN-CONTAINING PROTEIN"/>
    <property type="match status" value="1"/>
</dbReference>
<name>A0ABD1DFL0_CULPP</name>
<feature type="non-terminal residue" evidence="2">
    <location>
        <position position="390"/>
    </location>
</feature>
<evidence type="ECO:0000259" key="1">
    <source>
        <dbReference type="Pfam" id="PF03372"/>
    </source>
</evidence>